<accession>A0A2T6ZDZ8</accession>
<dbReference type="InterPro" id="IPR001509">
    <property type="entry name" value="Epimerase_deHydtase"/>
</dbReference>
<organism evidence="2 3">
    <name type="scientific">Tuber borchii</name>
    <name type="common">White truffle</name>
    <dbReference type="NCBI Taxonomy" id="42251"/>
    <lineage>
        <taxon>Eukaryota</taxon>
        <taxon>Fungi</taxon>
        <taxon>Dikarya</taxon>
        <taxon>Ascomycota</taxon>
        <taxon>Pezizomycotina</taxon>
        <taxon>Pezizomycetes</taxon>
        <taxon>Pezizales</taxon>
        <taxon>Tuberaceae</taxon>
        <taxon>Tuber</taxon>
    </lineage>
</organism>
<dbReference type="PANTHER" id="PTHR48079">
    <property type="entry name" value="PROTEIN YEEZ"/>
    <property type="match status" value="1"/>
</dbReference>
<dbReference type="OrthoDB" id="10000533at2759"/>
<feature type="domain" description="NAD-dependent epimerase/dehydratase" evidence="1">
    <location>
        <begin position="4"/>
        <end position="218"/>
    </location>
</feature>
<name>A0A2T6ZDZ8_TUBBO</name>
<dbReference type="Pfam" id="PF01370">
    <property type="entry name" value="Epimerase"/>
    <property type="match status" value="1"/>
</dbReference>
<gene>
    <name evidence="2" type="ORF">B9Z19DRAFT_1196731</name>
</gene>
<protein>
    <recommendedName>
        <fullName evidence="1">NAD-dependent epimerase/dehydratase domain-containing protein</fullName>
    </recommendedName>
</protein>
<sequence length="312" mass="33974">MVKVFILGASGFIGFAIALALRRNGHRVYGLVRDSVKGLNLAKHEITPVIGDILRPSSWTFVIECEGIDVVIDSSNVHQNMSKVLTEAKRLGEARLKGLKRGPKLGFILLSGSWVHGDQPDARDIVNELTAPTPVEMVAWRSAVENELLSSSDVLDAVVIRPTMLYGGSGSIFSMLLAPIAAAVKGGASEARVLGRKIELPVIHKDDVADFTLKVVEKISYVGALSYPVFDITAQHESYTDIIEAAAKHMGFTGAIIYRDPEGPLATLEHAILTQFNTSSDRARTYLGWEPRHRDIMGQIDVYTASIVANQQ</sequence>
<dbReference type="EMBL" id="NESQ01000351">
    <property type="protein sequence ID" value="PUU73713.1"/>
    <property type="molecule type" value="Genomic_DNA"/>
</dbReference>
<dbReference type="SUPFAM" id="SSF51735">
    <property type="entry name" value="NAD(P)-binding Rossmann-fold domains"/>
    <property type="match status" value="1"/>
</dbReference>
<dbReference type="InterPro" id="IPR036291">
    <property type="entry name" value="NAD(P)-bd_dom_sf"/>
</dbReference>
<evidence type="ECO:0000259" key="1">
    <source>
        <dbReference type="Pfam" id="PF01370"/>
    </source>
</evidence>
<dbReference type="GO" id="GO:0004029">
    <property type="term" value="F:aldehyde dehydrogenase (NAD+) activity"/>
    <property type="evidence" value="ECO:0007669"/>
    <property type="project" value="TreeGrafter"/>
</dbReference>
<dbReference type="PANTHER" id="PTHR48079:SF3">
    <property type="entry name" value="NAD-DEPENDENT EPIMERASE_DEHYDRATASE DOMAIN-CONTAINING PROTEIN"/>
    <property type="match status" value="1"/>
</dbReference>
<dbReference type="GO" id="GO:0005737">
    <property type="term" value="C:cytoplasm"/>
    <property type="evidence" value="ECO:0007669"/>
    <property type="project" value="TreeGrafter"/>
</dbReference>
<evidence type="ECO:0000313" key="2">
    <source>
        <dbReference type="EMBL" id="PUU73713.1"/>
    </source>
</evidence>
<dbReference type="AlphaFoldDB" id="A0A2T6ZDZ8"/>
<dbReference type="Proteomes" id="UP000244722">
    <property type="component" value="Unassembled WGS sequence"/>
</dbReference>
<dbReference type="Gene3D" id="3.40.50.720">
    <property type="entry name" value="NAD(P)-binding Rossmann-like Domain"/>
    <property type="match status" value="1"/>
</dbReference>
<evidence type="ECO:0000313" key="3">
    <source>
        <dbReference type="Proteomes" id="UP000244722"/>
    </source>
</evidence>
<comment type="caution">
    <text evidence="2">The sequence shown here is derived from an EMBL/GenBank/DDBJ whole genome shotgun (WGS) entry which is preliminary data.</text>
</comment>
<proteinExistence type="predicted"/>
<dbReference type="STRING" id="42251.A0A2T6ZDZ8"/>
<dbReference type="InterPro" id="IPR051783">
    <property type="entry name" value="NAD(P)-dependent_oxidoreduct"/>
</dbReference>
<keyword evidence="3" id="KW-1185">Reference proteome</keyword>
<reference evidence="2 3" key="1">
    <citation type="submission" date="2017-04" db="EMBL/GenBank/DDBJ databases">
        <title>Draft genome sequence of Tuber borchii Vittad., a whitish edible truffle.</title>
        <authorList>
            <consortium name="DOE Joint Genome Institute"/>
            <person name="Murat C."/>
            <person name="Kuo A."/>
            <person name="Barry K.W."/>
            <person name="Clum A."/>
            <person name="Dockter R.B."/>
            <person name="Fauchery L."/>
            <person name="Iotti M."/>
            <person name="Kohler A."/>
            <person name="Labutti K."/>
            <person name="Lindquist E.A."/>
            <person name="Lipzen A."/>
            <person name="Ohm R.A."/>
            <person name="Wang M."/>
            <person name="Grigoriev I.V."/>
            <person name="Zambonelli A."/>
            <person name="Martin F.M."/>
        </authorList>
    </citation>
    <scope>NUCLEOTIDE SEQUENCE [LARGE SCALE GENOMIC DNA]</scope>
    <source>
        <strain evidence="2 3">Tbo3840</strain>
    </source>
</reference>